<dbReference type="SUPFAM" id="SSF56601">
    <property type="entry name" value="beta-lactamase/transpeptidase-like"/>
    <property type="match status" value="1"/>
</dbReference>
<dbReference type="Gene3D" id="2.60.410.10">
    <property type="entry name" value="D-Ala-D-Ala carboxypeptidase, C-terminal domain"/>
    <property type="match status" value="1"/>
</dbReference>
<keyword evidence="7 14" id="KW-0732">Signal</keyword>
<evidence type="ECO:0000256" key="11">
    <source>
        <dbReference type="ARBA" id="ARBA00023316"/>
    </source>
</evidence>
<evidence type="ECO:0000256" key="10">
    <source>
        <dbReference type="ARBA" id="ARBA00022984"/>
    </source>
</evidence>
<evidence type="ECO:0000313" key="17">
    <source>
        <dbReference type="Proteomes" id="UP000584824"/>
    </source>
</evidence>
<feature type="chain" id="PRO_5030943728" description="serine-type D-Ala-D-Ala carboxypeptidase" evidence="14">
    <location>
        <begin position="25"/>
        <end position="389"/>
    </location>
</feature>
<evidence type="ECO:0000256" key="1">
    <source>
        <dbReference type="ARBA" id="ARBA00003217"/>
    </source>
</evidence>
<dbReference type="InterPro" id="IPR015956">
    <property type="entry name" value="Peniciliin-bd_prot_C_sf"/>
</dbReference>
<comment type="pathway">
    <text evidence="2">Cell wall biogenesis; peptidoglycan biosynthesis.</text>
</comment>
<gene>
    <name evidence="16" type="ORF">GGQ66_000874</name>
</gene>
<keyword evidence="9" id="KW-0133">Cell shape</keyword>
<dbReference type="GO" id="GO:0008360">
    <property type="term" value="P:regulation of cell shape"/>
    <property type="evidence" value="ECO:0007669"/>
    <property type="project" value="UniProtKB-KW"/>
</dbReference>
<dbReference type="SMART" id="SM00936">
    <property type="entry name" value="PBP5_C"/>
    <property type="match status" value="1"/>
</dbReference>
<dbReference type="Pfam" id="PF00768">
    <property type="entry name" value="Peptidase_S11"/>
    <property type="match status" value="1"/>
</dbReference>
<dbReference type="EC" id="3.4.16.4" evidence="4"/>
<dbReference type="SUPFAM" id="SSF69189">
    <property type="entry name" value="Penicillin-binding protein associated domain"/>
    <property type="match status" value="1"/>
</dbReference>
<evidence type="ECO:0000256" key="3">
    <source>
        <dbReference type="ARBA" id="ARBA00007164"/>
    </source>
</evidence>
<keyword evidence="5 16" id="KW-0121">Carboxypeptidase</keyword>
<dbReference type="GO" id="GO:0006508">
    <property type="term" value="P:proteolysis"/>
    <property type="evidence" value="ECO:0007669"/>
    <property type="project" value="UniProtKB-KW"/>
</dbReference>
<keyword evidence="10" id="KW-0573">Peptidoglycan synthesis</keyword>
<evidence type="ECO:0000256" key="4">
    <source>
        <dbReference type="ARBA" id="ARBA00012448"/>
    </source>
</evidence>
<reference evidence="16 17" key="1">
    <citation type="submission" date="2020-08" db="EMBL/GenBank/DDBJ databases">
        <title>Genomic Encyclopedia of Type Strains, Phase IV (KMG-IV): sequencing the most valuable type-strain genomes for metagenomic binning, comparative biology and taxonomic classification.</title>
        <authorList>
            <person name="Goeker M."/>
        </authorList>
    </citation>
    <scope>NUCLEOTIDE SEQUENCE [LARGE SCALE GENOMIC DNA]</scope>
    <source>
        <strain evidence="16 17">DSM 26385</strain>
    </source>
</reference>
<comment type="catalytic activity">
    <reaction evidence="12">
        <text>Preferential cleavage: (Ac)2-L-Lys-D-Ala-|-D-Ala. Also transpeptidation of peptidyl-alanyl moieties that are N-acyl substituents of D-alanine.</text>
        <dbReference type="EC" id="3.4.16.4"/>
    </reaction>
</comment>
<dbReference type="Pfam" id="PF07943">
    <property type="entry name" value="PBP5_C"/>
    <property type="match status" value="1"/>
</dbReference>
<dbReference type="Proteomes" id="UP000584824">
    <property type="component" value="Unassembled WGS sequence"/>
</dbReference>
<proteinExistence type="inferred from homology"/>
<keyword evidence="8 16" id="KW-0378">Hydrolase</keyword>
<comment type="similarity">
    <text evidence="3 13">Belongs to the peptidase S11 family.</text>
</comment>
<comment type="caution">
    <text evidence="16">The sequence shown here is derived from an EMBL/GenBank/DDBJ whole genome shotgun (WGS) entry which is preliminary data.</text>
</comment>
<evidence type="ECO:0000256" key="5">
    <source>
        <dbReference type="ARBA" id="ARBA00022645"/>
    </source>
</evidence>
<protein>
    <recommendedName>
        <fullName evidence="4">serine-type D-Ala-D-Ala carboxypeptidase</fullName>
        <ecNumber evidence="4">3.4.16.4</ecNumber>
    </recommendedName>
</protein>
<organism evidence="16 17">
    <name type="scientific">Allorhizobium borbori</name>
    <dbReference type="NCBI Taxonomy" id="485907"/>
    <lineage>
        <taxon>Bacteria</taxon>
        <taxon>Pseudomonadati</taxon>
        <taxon>Pseudomonadota</taxon>
        <taxon>Alphaproteobacteria</taxon>
        <taxon>Hyphomicrobiales</taxon>
        <taxon>Rhizobiaceae</taxon>
        <taxon>Rhizobium/Agrobacterium group</taxon>
        <taxon>Allorhizobium</taxon>
    </lineage>
</organism>
<dbReference type="GO" id="GO:0009252">
    <property type="term" value="P:peptidoglycan biosynthetic process"/>
    <property type="evidence" value="ECO:0007669"/>
    <property type="project" value="UniProtKB-UniPathway"/>
</dbReference>
<keyword evidence="11" id="KW-0961">Cell wall biogenesis/degradation</keyword>
<dbReference type="GO" id="GO:0009002">
    <property type="term" value="F:serine-type D-Ala-D-Ala carboxypeptidase activity"/>
    <property type="evidence" value="ECO:0007669"/>
    <property type="project" value="UniProtKB-EC"/>
</dbReference>
<dbReference type="PRINTS" id="PR00725">
    <property type="entry name" value="DADACBPTASE1"/>
</dbReference>
<evidence type="ECO:0000256" key="2">
    <source>
        <dbReference type="ARBA" id="ARBA00004752"/>
    </source>
</evidence>
<feature type="signal peptide" evidence="14">
    <location>
        <begin position="1"/>
        <end position="24"/>
    </location>
</feature>
<dbReference type="PANTHER" id="PTHR21581">
    <property type="entry name" value="D-ALANYL-D-ALANINE CARBOXYPEPTIDASE"/>
    <property type="match status" value="1"/>
</dbReference>
<feature type="domain" description="Peptidase S11 D-Ala-D-Ala carboxypeptidase A C-terminal" evidence="15">
    <location>
        <begin position="280"/>
        <end position="370"/>
    </location>
</feature>
<evidence type="ECO:0000256" key="9">
    <source>
        <dbReference type="ARBA" id="ARBA00022960"/>
    </source>
</evidence>
<evidence type="ECO:0000256" key="7">
    <source>
        <dbReference type="ARBA" id="ARBA00022729"/>
    </source>
</evidence>
<dbReference type="PANTHER" id="PTHR21581:SF6">
    <property type="entry name" value="TRAFFICKING PROTEIN PARTICLE COMPLEX SUBUNIT 12"/>
    <property type="match status" value="1"/>
</dbReference>
<keyword evidence="6" id="KW-0645">Protease</keyword>
<evidence type="ECO:0000259" key="15">
    <source>
        <dbReference type="SMART" id="SM00936"/>
    </source>
</evidence>
<accession>A0A7W6P140</accession>
<sequence>MKTRQALFLVWAACTALANHGAWAQNNPVLLADVKAPRVLMVEEATGTVLLSRKPDEPFAPGSIAKMMTVETVLDALSRSEISLDTTYPVTEFAWRTGGAPSRTTTMFAALRSNITVRDLLSGVIVQNANDGCIVLAEGLAGSEPAFVTRMNERANTLGLSGSRFGNSTGLPPAESSMTAIDMVRLARHMRTAYPQVLPLYTQADFEWNRIRQRNKNPLLGTIAGVDGFAAGFAEGAGFSLMATAMRGDTRLYLAMSGLASEKERQDEAARLLEWGFNGFTSLTVYGAGNVVGQAVVYGGAAEKVALAPREDVRVYAPTGDLGRLSAQVVYRGPIRAPINRDQEVGRIRIMIGDAVLQEAPVYTSEAVGEGGLASRAKDAVWSLLFSWL</sequence>
<dbReference type="EMBL" id="JACIDU010000003">
    <property type="protein sequence ID" value="MBB4102339.1"/>
    <property type="molecule type" value="Genomic_DNA"/>
</dbReference>
<dbReference type="InterPro" id="IPR037167">
    <property type="entry name" value="Peptidase_S11_C_sf"/>
</dbReference>
<dbReference type="Gene3D" id="3.40.710.10">
    <property type="entry name" value="DD-peptidase/beta-lactamase superfamily"/>
    <property type="match status" value="1"/>
</dbReference>
<evidence type="ECO:0000256" key="8">
    <source>
        <dbReference type="ARBA" id="ARBA00022801"/>
    </source>
</evidence>
<keyword evidence="17" id="KW-1185">Reference proteome</keyword>
<evidence type="ECO:0000313" key="16">
    <source>
        <dbReference type="EMBL" id="MBB4102339.1"/>
    </source>
</evidence>
<comment type="function">
    <text evidence="1">Removes C-terminal D-alanyl residues from sugar-peptide cell wall precursors.</text>
</comment>
<dbReference type="AlphaFoldDB" id="A0A7W6P140"/>
<evidence type="ECO:0000256" key="12">
    <source>
        <dbReference type="ARBA" id="ARBA00034000"/>
    </source>
</evidence>
<dbReference type="InterPro" id="IPR012338">
    <property type="entry name" value="Beta-lactam/transpept-like"/>
</dbReference>
<dbReference type="InterPro" id="IPR001967">
    <property type="entry name" value="Peptidase_S11_N"/>
</dbReference>
<dbReference type="UniPathway" id="UPA00219"/>
<name>A0A7W6P140_9HYPH</name>
<dbReference type="RefSeq" id="WP_183789809.1">
    <property type="nucleotide sequence ID" value="NZ_JACIDU010000003.1"/>
</dbReference>
<dbReference type="InterPro" id="IPR012907">
    <property type="entry name" value="Peptidase_S11_C"/>
</dbReference>
<dbReference type="GO" id="GO:0071555">
    <property type="term" value="P:cell wall organization"/>
    <property type="evidence" value="ECO:0007669"/>
    <property type="project" value="UniProtKB-KW"/>
</dbReference>
<evidence type="ECO:0000256" key="6">
    <source>
        <dbReference type="ARBA" id="ARBA00022670"/>
    </source>
</evidence>
<dbReference type="InterPro" id="IPR018044">
    <property type="entry name" value="Peptidase_S11"/>
</dbReference>
<evidence type="ECO:0000256" key="13">
    <source>
        <dbReference type="RuleBase" id="RU004016"/>
    </source>
</evidence>
<evidence type="ECO:0000256" key="14">
    <source>
        <dbReference type="SAM" id="SignalP"/>
    </source>
</evidence>